<dbReference type="AlphaFoldDB" id="A0A6G1C3E4"/>
<keyword evidence="5" id="KW-1185">Reference proteome</keyword>
<feature type="region of interest" description="Disordered" evidence="2">
    <location>
        <begin position="187"/>
        <end position="207"/>
    </location>
</feature>
<dbReference type="OrthoDB" id="686744at2759"/>
<evidence type="ECO:0000313" key="5">
    <source>
        <dbReference type="Proteomes" id="UP000479710"/>
    </source>
</evidence>
<reference evidence="4 5" key="1">
    <citation type="submission" date="2019-11" db="EMBL/GenBank/DDBJ databases">
        <title>Whole genome sequence of Oryza granulata.</title>
        <authorList>
            <person name="Li W."/>
        </authorList>
    </citation>
    <scope>NUCLEOTIDE SEQUENCE [LARGE SCALE GENOMIC DNA]</scope>
    <source>
        <strain evidence="5">cv. Menghai</strain>
        <tissue evidence="4">Leaf</tissue>
    </source>
</reference>
<dbReference type="Proteomes" id="UP000479710">
    <property type="component" value="Unassembled WGS sequence"/>
</dbReference>
<feature type="compositionally biased region" description="Basic and acidic residues" evidence="2">
    <location>
        <begin position="187"/>
        <end position="196"/>
    </location>
</feature>
<sequence length="253" mass="29325">MNVLFNSLSQEELDMISNLETAYEIWIKLGEIHEGTSEYKEAKLHYLKIQYETFVMLPEESMNDMYERLNVIVNDLKAFGATYTDLEVAQKMLSALPDKYETLVTFLINSDMSRMTPTSLLGKINTNDMYKLKKQEIEEAFSPKKKCIALKAEVEDKGKAKVDEGKEYLEEEITLLARRFNDLLGRRKGREKDSSSHRRRGRRGSHKSISNLRCFECGEKGHFTSKCPTKEQKDDKPSKKKSGKDKLFKKLKK</sequence>
<dbReference type="PANTHER" id="PTHR34676:SF17">
    <property type="entry name" value="OS06G0684500 PROTEIN"/>
    <property type="match status" value="1"/>
</dbReference>
<feature type="compositionally biased region" description="Basic and acidic residues" evidence="2">
    <location>
        <begin position="244"/>
        <end position="253"/>
    </location>
</feature>
<evidence type="ECO:0000256" key="1">
    <source>
        <dbReference type="PROSITE-ProRule" id="PRU00047"/>
    </source>
</evidence>
<gene>
    <name evidence="4" type="ORF">E2562_001998</name>
</gene>
<dbReference type="SUPFAM" id="SSF57756">
    <property type="entry name" value="Retrovirus zinc finger-like domains"/>
    <property type="match status" value="1"/>
</dbReference>
<dbReference type="Pfam" id="PF14223">
    <property type="entry name" value="Retrotran_gag_2"/>
    <property type="match status" value="1"/>
</dbReference>
<dbReference type="GO" id="GO:0008270">
    <property type="term" value="F:zinc ion binding"/>
    <property type="evidence" value="ECO:0007669"/>
    <property type="project" value="UniProtKB-KW"/>
</dbReference>
<keyword evidence="1" id="KW-0863">Zinc-finger</keyword>
<dbReference type="PROSITE" id="PS50158">
    <property type="entry name" value="ZF_CCHC"/>
    <property type="match status" value="1"/>
</dbReference>
<dbReference type="EMBL" id="SPHZ02000010">
    <property type="protein sequence ID" value="KAF0894710.1"/>
    <property type="molecule type" value="Genomic_DNA"/>
</dbReference>
<proteinExistence type="predicted"/>
<evidence type="ECO:0000259" key="3">
    <source>
        <dbReference type="PROSITE" id="PS50158"/>
    </source>
</evidence>
<dbReference type="PANTHER" id="PTHR34676">
    <property type="entry name" value="DUF4219 DOMAIN-CONTAINING PROTEIN-RELATED"/>
    <property type="match status" value="1"/>
</dbReference>
<accession>A0A6G1C3E4</accession>
<evidence type="ECO:0000313" key="4">
    <source>
        <dbReference type="EMBL" id="KAF0894710.1"/>
    </source>
</evidence>
<evidence type="ECO:0000256" key="2">
    <source>
        <dbReference type="SAM" id="MobiDB-lite"/>
    </source>
</evidence>
<feature type="region of interest" description="Disordered" evidence="2">
    <location>
        <begin position="219"/>
        <end position="253"/>
    </location>
</feature>
<organism evidence="4 5">
    <name type="scientific">Oryza meyeriana var. granulata</name>
    <dbReference type="NCBI Taxonomy" id="110450"/>
    <lineage>
        <taxon>Eukaryota</taxon>
        <taxon>Viridiplantae</taxon>
        <taxon>Streptophyta</taxon>
        <taxon>Embryophyta</taxon>
        <taxon>Tracheophyta</taxon>
        <taxon>Spermatophyta</taxon>
        <taxon>Magnoliopsida</taxon>
        <taxon>Liliopsida</taxon>
        <taxon>Poales</taxon>
        <taxon>Poaceae</taxon>
        <taxon>BOP clade</taxon>
        <taxon>Oryzoideae</taxon>
        <taxon>Oryzeae</taxon>
        <taxon>Oryzinae</taxon>
        <taxon>Oryza</taxon>
        <taxon>Oryza meyeriana</taxon>
    </lineage>
</organism>
<dbReference type="InterPro" id="IPR001878">
    <property type="entry name" value="Znf_CCHC"/>
</dbReference>
<comment type="caution">
    <text evidence="4">The sequence shown here is derived from an EMBL/GenBank/DDBJ whole genome shotgun (WGS) entry which is preliminary data.</text>
</comment>
<dbReference type="GO" id="GO:0003676">
    <property type="term" value="F:nucleic acid binding"/>
    <property type="evidence" value="ECO:0007669"/>
    <property type="project" value="InterPro"/>
</dbReference>
<name>A0A6G1C3E4_9ORYZ</name>
<protein>
    <recommendedName>
        <fullName evidence="3">CCHC-type domain-containing protein</fullName>
    </recommendedName>
</protein>
<feature type="compositionally biased region" description="Basic and acidic residues" evidence="2">
    <location>
        <begin position="219"/>
        <end position="237"/>
    </location>
</feature>
<dbReference type="InterPro" id="IPR036875">
    <property type="entry name" value="Znf_CCHC_sf"/>
</dbReference>
<feature type="compositionally biased region" description="Basic residues" evidence="2">
    <location>
        <begin position="197"/>
        <end position="206"/>
    </location>
</feature>
<keyword evidence="1" id="KW-0862">Zinc</keyword>
<feature type="domain" description="CCHC-type" evidence="3">
    <location>
        <begin position="213"/>
        <end position="228"/>
    </location>
</feature>
<dbReference type="Gene3D" id="4.10.60.10">
    <property type="entry name" value="Zinc finger, CCHC-type"/>
    <property type="match status" value="1"/>
</dbReference>
<keyword evidence="1" id="KW-0479">Metal-binding</keyword>